<dbReference type="Gene3D" id="2.30.29.30">
    <property type="entry name" value="Pleckstrin-homology domain (PH domain)/Phosphotyrosine-binding domain (PTB)"/>
    <property type="match status" value="1"/>
</dbReference>
<dbReference type="Proteomes" id="UP000324629">
    <property type="component" value="Unassembled WGS sequence"/>
</dbReference>
<gene>
    <name evidence="2" type="ORF">DEA37_0007811</name>
</gene>
<dbReference type="AlphaFoldDB" id="A0A5J4N7X5"/>
<protein>
    <recommendedName>
        <fullName evidence="1">FERM domain-containing protein</fullName>
    </recommendedName>
</protein>
<dbReference type="SUPFAM" id="SSF50729">
    <property type="entry name" value="PH domain-like"/>
    <property type="match status" value="1"/>
</dbReference>
<dbReference type="Pfam" id="PF09380">
    <property type="entry name" value="FERM_C"/>
    <property type="match status" value="1"/>
</dbReference>
<evidence type="ECO:0000259" key="1">
    <source>
        <dbReference type="PROSITE" id="PS50057"/>
    </source>
</evidence>
<organism evidence="2 3">
    <name type="scientific">Paragonimus westermani</name>
    <dbReference type="NCBI Taxonomy" id="34504"/>
    <lineage>
        <taxon>Eukaryota</taxon>
        <taxon>Metazoa</taxon>
        <taxon>Spiralia</taxon>
        <taxon>Lophotrochozoa</taxon>
        <taxon>Platyhelminthes</taxon>
        <taxon>Trematoda</taxon>
        <taxon>Digenea</taxon>
        <taxon>Plagiorchiida</taxon>
        <taxon>Troglotremata</taxon>
        <taxon>Troglotrematidae</taxon>
        <taxon>Paragonimus</taxon>
    </lineage>
</organism>
<proteinExistence type="predicted"/>
<dbReference type="PROSITE" id="PS50057">
    <property type="entry name" value="FERM_3"/>
    <property type="match status" value="1"/>
</dbReference>
<accession>A0A5J4N7X5</accession>
<evidence type="ECO:0000313" key="3">
    <source>
        <dbReference type="Proteomes" id="UP000324629"/>
    </source>
</evidence>
<dbReference type="InterPro" id="IPR011993">
    <property type="entry name" value="PH-like_dom_sf"/>
</dbReference>
<dbReference type="EMBL" id="QNGE01006050">
    <property type="protein sequence ID" value="KAA3671656.1"/>
    <property type="molecule type" value="Genomic_DNA"/>
</dbReference>
<feature type="domain" description="FERM" evidence="1">
    <location>
        <begin position="1"/>
        <end position="63"/>
    </location>
</feature>
<comment type="caution">
    <text evidence="2">The sequence shown here is derived from an EMBL/GenBank/DDBJ whole genome shotgun (WGS) entry which is preliminary data.</text>
</comment>
<keyword evidence="3" id="KW-1185">Reference proteome</keyword>
<name>A0A5J4N7X5_9TREM</name>
<dbReference type="InterPro" id="IPR018980">
    <property type="entry name" value="FERM_PH-like_C"/>
</dbReference>
<dbReference type="InterPro" id="IPR000299">
    <property type="entry name" value="FERM_domain"/>
</dbReference>
<evidence type="ECO:0000313" key="2">
    <source>
        <dbReference type="EMBL" id="KAA3671656.1"/>
    </source>
</evidence>
<reference evidence="2 3" key="1">
    <citation type="journal article" date="2019" name="Gigascience">
        <title>Whole-genome sequence of the oriental lung fluke Paragonimus westermani.</title>
        <authorList>
            <person name="Oey H."/>
            <person name="Zakrzewski M."/>
            <person name="Narain K."/>
            <person name="Devi K.R."/>
            <person name="Agatsuma T."/>
            <person name="Nawaratna S."/>
            <person name="Gobert G.N."/>
            <person name="Jones M.K."/>
            <person name="Ragan M.A."/>
            <person name="McManus D.P."/>
            <person name="Krause L."/>
        </authorList>
    </citation>
    <scope>NUCLEOTIDE SEQUENCE [LARGE SCALE GENOMIC DNA]</scope>
    <source>
        <strain evidence="2 3">IND2009</strain>
    </source>
</reference>
<sequence>MFPVFLIEHRWEHIKDLTYSRKTFTIQMLKKNKSVHFVFEDLENARYLWQFCIQMHSCYIEYWTRIKCVPPSIHNFRILCPLLISCSSLLAIPVTAAVILCSSP</sequence>